<organism evidence="1 2">
    <name type="scientific">Halomicronema hongdechloris C2206</name>
    <dbReference type="NCBI Taxonomy" id="1641165"/>
    <lineage>
        <taxon>Bacteria</taxon>
        <taxon>Bacillati</taxon>
        <taxon>Cyanobacteriota</taxon>
        <taxon>Cyanophyceae</taxon>
        <taxon>Nodosilineales</taxon>
        <taxon>Nodosilineaceae</taxon>
        <taxon>Halomicronema</taxon>
    </lineage>
</organism>
<dbReference type="Proteomes" id="UP000191901">
    <property type="component" value="Chromosome"/>
</dbReference>
<gene>
    <name evidence="1" type="ORF">XM38_033680</name>
</gene>
<dbReference type="KEGG" id="hhg:XM38_033680"/>
<name>A0A1Z3HQ22_9CYAN</name>
<accession>A0A1Z3HQ22</accession>
<dbReference type="AlphaFoldDB" id="A0A1Z3HQ22"/>
<evidence type="ECO:0000313" key="2">
    <source>
        <dbReference type="Proteomes" id="UP000191901"/>
    </source>
</evidence>
<keyword evidence="2" id="KW-1185">Reference proteome</keyword>
<dbReference type="EMBL" id="CP021983">
    <property type="protein sequence ID" value="ASC72411.1"/>
    <property type="molecule type" value="Genomic_DNA"/>
</dbReference>
<proteinExistence type="predicted"/>
<protein>
    <submittedName>
        <fullName evidence="1">Uncharacterized protein</fullName>
    </submittedName>
</protein>
<evidence type="ECO:0000313" key="1">
    <source>
        <dbReference type="EMBL" id="ASC72411.1"/>
    </source>
</evidence>
<reference evidence="1 2" key="1">
    <citation type="journal article" date="2016" name="Biochim. Biophys. Acta">
        <title>Characterization of red-shifted phycobilisomes isolated from the chlorophyll f-containing cyanobacterium Halomicronema hongdechloris.</title>
        <authorList>
            <person name="Li Y."/>
            <person name="Lin Y."/>
            <person name="Garvey C.J."/>
            <person name="Birch D."/>
            <person name="Corkery R.W."/>
            <person name="Loughlin P.C."/>
            <person name="Scheer H."/>
            <person name="Willows R.D."/>
            <person name="Chen M."/>
        </authorList>
    </citation>
    <scope>NUCLEOTIDE SEQUENCE [LARGE SCALE GENOMIC DNA]</scope>
    <source>
        <strain evidence="1 2">C2206</strain>
    </source>
</reference>
<sequence>MSPNVKSATDAGAYRFGMGLDNWHQYVHVWYMEEQESYNNP</sequence>